<organism evidence="10 11">
    <name type="scientific">Galleria mellonella</name>
    <name type="common">Greater wax moth</name>
    <dbReference type="NCBI Taxonomy" id="7137"/>
    <lineage>
        <taxon>Eukaryota</taxon>
        <taxon>Metazoa</taxon>
        <taxon>Ecdysozoa</taxon>
        <taxon>Arthropoda</taxon>
        <taxon>Hexapoda</taxon>
        <taxon>Insecta</taxon>
        <taxon>Pterygota</taxon>
        <taxon>Neoptera</taxon>
        <taxon>Endopterygota</taxon>
        <taxon>Lepidoptera</taxon>
        <taxon>Glossata</taxon>
        <taxon>Ditrysia</taxon>
        <taxon>Pyraloidea</taxon>
        <taxon>Pyralidae</taxon>
        <taxon>Galleriinae</taxon>
        <taxon>Galleria</taxon>
    </lineage>
</organism>
<dbReference type="GO" id="GO:0005509">
    <property type="term" value="F:calcium ion binding"/>
    <property type="evidence" value="ECO:0007669"/>
    <property type="project" value="InterPro"/>
</dbReference>
<evidence type="ECO:0000313" key="11">
    <source>
        <dbReference type="RefSeq" id="XP_031764764.2"/>
    </source>
</evidence>
<comment type="subcellular location">
    <subcellularLocation>
        <location evidence="4">Rough endoplasmic reticulum membrane</location>
        <topology evidence="4">Single-pass type I membrane protein</topology>
    </subcellularLocation>
</comment>
<dbReference type="AlphaFoldDB" id="A0A6J3C1G6"/>
<evidence type="ECO:0000256" key="5">
    <source>
        <dbReference type="ARBA" id="ARBA00034746"/>
    </source>
</evidence>
<sequence length="458" mass="52072">MRSVLLPIALLLCGVCMVKAYEDNTLEDDDFAEFEQFDAEDDVPVTDFHEETKDVPVQKPFESDKDIEDEILVEDEDNEFEHFQDPEEFEGFQDSAPRTAETPKITISKVPILVRPRWDAYWLEGILCCTLAAYALAYAVGRAKNTSIAINFLKLHKPLLDDNFTLVGETGPEVVAAEDRGWRREAEHCFTMWCSGRLCCEGMLLTLKLIKRQDLVHVALGLVRPTTDTLLVRVELGKDDSDPFVLCVAQKKIATRLAKEMQDLSVFCPERRAGDKHGLPAALGVLSECAEATAALLDARVTAALAQYAHHLHYIHISDRYSGPKQIEETVATKPPDTERVMLVSLALGPDGGGDEVRPLLLLVFHLLEKIKRLRLSKEALAKCEKRRQKVAEAWLRGAHAARQEQAAQRREEKRKQEKERILAEDDPEKQRRWELKEQKREKKRKTPKMKQLKVKAM</sequence>
<protein>
    <recommendedName>
        <fullName evidence="6">PAT complex subunit CCDC47</fullName>
    </recommendedName>
    <alternativeName>
        <fullName evidence="7">Coiled-coil domain-containing protein 47</fullName>
    </alternativeName>
</protein>
<dbReference type="InterPro" id="IPR012879">
    <property type="entry name" value="CCDC47"/>
</dbReference>
<keyword evidence="10" id="KW-1185">Reference proteome</keyword>
<dbReference type="Pfam" id="PF07946">
    <property type="entry name" value="CCDC47"/>
    <property type="match status" value="1"/>
</dbReference>
<comment type="similarity">
    <text evidence="5">Belongs to the CCDC47 family.</text>
</comment>
<feature type="region of interest" description="Disordered" evidence="8">
    <location>
        <begin position="403"/>
        <end position="458"/>
    </location>
</feature>
<evidence type="ECO:0000256" key="7">
    <source>
        <dbReference type="ARBA" id="ARBA00034902"/>
    </source>
</evidence>
<feature type="compositionally biased region" description="Basic residues" evidence="8">
    <location>
        <begin position="442"/>
        <end position="458"/>
    </location>
</feature>
<name>A0A6J3C1G6_GALME</name>
<feature type="compositionally biased region" description="Basic and acidic residues" evidence="8">
    <location>
        <begin position="408"/>
        <end position="441"/>
    </location>
</feature>
<evidence type="ECO:0000256" key="3">
    <source>
        <dbReference type="ARBA" id="ARBA00023136"/>
    </source>
</evidence>
<evidence type="ECO:0000256" key="9">
    <source>
        <dbReference type="SAM" id="SignalP"/>
    </source>
</evidence>
<accession>A0A6J3C1G6</accession>
<keyword evidence="2" id="KW-1133">Transmembrane helix</keyword>
<evidence type="ECO:0000256" key="2">
    <source>
        <dbReference type="ARBA" id="ARBA00022989"/>
    </source>
</evidence>
<evidence type="ECO:0000256" key="4">
    <source>
        <dbReference type="ARBA" id="ARBA00034697"/>
    </source>
</evidence>
<dbReference type="GeneID" id="113523280"/>
<evidence type="ECO:0000256" key="8">
    <source>
        <dbReference type="SAM" id="MobiDB-lite"/>
    </source>
</evidence>
<feature type="chain" id="PRO_5047394740" description="PAT complex subunit CCDC47" evidence="9">
    <location>
        <begin position="21"/>
        <end position="458"/>
    </location>
</feature>
<evidence type="ECO:0000256" key="1">
    <source>
        <dbReference type="ARBA" id="ARBA00022692"/>
    </source>
</evidence>
<reference evidence="11" key="1">
    <citation type="submission" date="2025-08" db="UniProtKB">
        <authorList>
            <consortium name="RefSeq"/>
        </authorList>
    </citation>
    <scope>IDENTIFICATION</scope>
    <source>
        <tissue evidence="11">Whole larvae</tissue>
    </source>
</reference>
<gene>
    <name evidence="11" type="primary">LOC113523280</name>
</gene>
<dbReference type="PANTHER" id="PTHR12883">
    <property type="entry name" value="ADIPOCYTE-SPECIFIC PROTEIN 4-RELATED"/>
    <property type="match status" value="1"/>
</dbReference>
<feature type="signal peptide" evidence="9">
    <location>
        <begin position="1"/>
        <end position="20"/>
    </location>
</feature>
<dbReference type="Proteomes" id="UP001652740">
    <property type="component" value="Unplaced"/>
</dbReference>
<dbReference type="RefSeq" id="XP_031764764.2">
    <property type="nucleotide sequence ID" value="XM_031908904.2"/>
</dbReference>
<keyword evidence="1" id="KW-0812">Transmembrane</keyword>
<dbReference type="FunCoup" id="A0A6J3C1G6">
    <property type="interactions" value="1848"/>
</dbReference>
<dbReference type="GO" id="GO:0030867">
    <property type="term" value="C:rough endoplasmic reticulum membrane"/>
    <property type="evidence" value="ECO:0007669"/>
    <property type="project" value="UniProtKB-SubCell"/>
</dbReference>
<dbReference type="PANTHER" id="PTHR12883:SF0">
    <property type="entry name" value="PAT COMPLEX SUBUNIT CCDC47"/>
    <property type="match status" value="1"/>
</dbReference>
<dbReference type="GO" id="GO:0032469">
    <property type="term" value="P:endoplasmic reticulum calcium ion homeostasis"/>
    <property type="evidence" value="ECO:0007669"/>
    <property type="project" value="InterPro"/>
</dbReference>
<keyword evidence="9" id="KW-0732">Signal</keyword>
<keyword evidence="3" id="KW-0472">Membrane</keyword>
<evidence type="ECO:0000313" key="10">
    <source>
        <dbReference type="Proteomes" id="UP001652740"/>
    </source>
</evidence>
<evidence type="ECO:0000256" key="6">
    <source>
        <dbReference type="ARBA" id="ARBA00034875"/>
    </source>
</evidence>
<dbReference type="KEGG" id="gmw:113523280"/>
<dbReference type="InParanoid" id="A0A6J3C1G6"/>
<proteinExistence type="inferred from homology"/>